<sequence>MNTLYYKNGIFGHLQLLATVFTTTGAEIKFRYLYTLAFQQRNSCELNSSKSTASMDSKS</sequence>
<comment type="caution">
    <text evidence="1">The sequence shown here is derived from an EMBL/GenBank/DDBJ whole genome shotgun (WGS) entry which is preliminary data.</text>
</comment>
<proteinExistence type="predicted"/>
<evidence type="ECO:0000313" key="1">
    <source>
        <dbReference type="EMBL" id="EJX05051.1"/>
    </source>
</evidence>
<organism evidence="1">
    <name type="scientific">gut metagenome</name>
    <dbReference type="NCBI Taxonomy" id="749906"/>
    <lineage>
        <taxon>unclassified sequences</taxon>
        <taxon>metagenomes</taxon>
        <taxon>organismal metagenomes</taxon>
    </lineage>
</organism>
<protein>
    <submittedName>
        <fullName evidence="1">Uncharacterized protein</fullName>
    </submittedName>
</protein>
<dbReference type="EMBL" id="AMCI01001597">
    <property type="protein sequence ID" value="EJX05051.1"/>
    <property type="molecule type" value="Genomic_DNA"/>
</dbReference>
<dbReference type="AlphaFoldDB" id="J9CXT7"/>
<gene>
    <name evidence="1" type="ORF">EVA_06843</name>
</gene>
<accession>J9CXT7</accession>
<reference evidence="1" key="1">
    <citation type="journal article" date="2012" name="PLoS ONE">
        <title>Gene sets for utilization of primary and secondary nutrition supplies in the distal gut of endangered iberian lynx.</title>
        <authorList>
            <person name="Alcaide M."/>
            <person name="Messina E."/>
            <person name="Richter M."/>
            <person name="Bargiela R."/>
            <person name="Peplies J."/>
            <person name="Huws S.A."/>
            <person name="Newbold C.J."/>
            <person name="Golyshin P.N."/>
            <person name="Simon M.A."/>
            <person name="Lopez G."/>
            <person name="Yakimov M.M."/>
            <person name="Ferrer M."/>
        </authorList>
    </citation>
    <scope>NUCLEOTIDE SEQUENCE</scope>
</reference>
<name>J9CXT7_9ZZZZ</name>